<keyword evidence="2" id="KW-0813">Transport</keyword>
<dbReference type="Proteomes" id="UP000654279">
    <property type="component" value="Unassembled WGS sequence"/>
</dbReference>
<evidence type="ECO:0000256" key="1">
    <source>
        <dbReference type="ARBA" id="ARBA00004651"/>
    </source>
</evidence>
<dbReference type="GO" id="GO:0005886">
    <property type="term" value="C:plasma membrane"/>
    <property type="evidence" value="ECO:0007669"/>
    <property type="project" value="UniProtKB-SubCell"/>
</dbReference>
<evidence type="ECO:0000256" key="7">
    <source>
        <dbReference type="SAM" id="Phobius"/>
    </source>
</evidence>
<protein>
    <submittedName>
        <fullName evidence="8">Polysaccharide biosynthesis C-terminal domain-containing protein</fullName>
    </submittedName>
</protein>
<dbReference type="GO" id="GO:0015297">
    <property type="term" value="F:antiporter activity"/>
    <property type="evidence" value="ECO:0007669"/>
    <property type="project" value="InterPro"/>
</dbReference>
<sequence>MHTQHNTLLSTAARYISLNVMGMLGLSCYILADTYFISAALGAPGLTALNLVLPLYGLLNGLALMLGMGGATRFAIAQGRAQPDHARAAFTHTLILALIVGGLATLVAPLSGVILPLLGADAGIAPLGIAYLGALFPFSCAFMLNNVLVCFMRNAGHPRLAMAAMLVGSLSNILLDYLFLFPLGWGMAGAAAATGLAPCLGILTLAPVCLGQKSPLRLCRPHLTARKIKHLLSPGLPSLVNEASVALVMALFNSILLGLAGNLGVAAYGIVANLALVATAMLTGVAQGIQPLISRAYGARDCAAILQARRIAMVTALIFGALFTALAQVFPAQLTGLFNAGQDAALGNLATQGMRLYFTAYPFMGFNVILAAYWASTGRGTRAFWFSLGRSFILVAALSLLLSVLWGMPGVWLTVPCAEALFALAGLFYMKSRKPSKPGTFPPPLQNRQ</sequence>
<feature type="transmembrane region" description="Helical" evidence="7">
    <location>
        <begin position="124"/>
        <end position="148"/>
    </location>
</feature>
<gene>
    <name evidence="8" type="ORF">H8699_01460</name>
</gene>
<keyword evidence="4 7" id="KW-0812">Transmembrane</keyword>
<organism evidence="8 9">
    <name type="scientific">Luoshenia tenuis</name>
    <dbReference type="NCBI Taxonomy" id="2763654"/>
    <lineage>
        <taxon>Bacteria</taxon>
        <taxon>Bacillati</taxon>
        <taxon>Bacillota</taxon>
        <taxon>Clostridia</taxon>
        <taxon>Christensenellales</taxon>
        <taxon>Christensenellaceae</taxon>
        <taxon>Luoshenia</taxon>
    </lineage>
</organism>
<feature type="transmembrane region" description="Helical" evidence="7">
    <location>
        <begin position="12"/>
        <end position="32"/>
    </location>
</feature>
<feature type="transmembrane region" description="Helical" evidence="7">
    <location>
        <begin position="231"/>
        <end position="259"/>
    </location>
</feature>
<dbReference type="AlphaFoldDB" id="A0A926CYL4"/>
<name>A0A926CYL4_9FIRM</name>
<feature type="transmembrane region" description="Helical" evidence="7">
    <location>
        <begin position="383"/>
        <end position="405"/>
    </location>
</feature>
<dbReference type="InterPro" id="IPR048279">
    <property type="entry name" value="MdtK-like"/>
</dbReference>
<evidence type="ECO:0000313" key="8">
    <source>
        <dbReference type="EMBL" id="MBC8528106.1"/>
    </source>
</evidence>
<feature type="transmembrane region" description="Helical" evidence="7">
    <location>
        <begin position="88"/>
        <end position="118"/>
    </location>
</feature>
<evidence type="ECO:0000256" key="6">
    <source>
        <dbReference type="ARBA" id="ARBA00023136"/>
    </source>
</evidence>
<dbReference type="InterPro" id="IPR051327">
    <property type="entry name" value="MATE_MepA_subfamily"/>
</dbReference>
<dbReference type="RefSeq" id="WP_249284156.1">
    <property type="nucleotide sequence ID" value="NZ_JACRSO010000001.1"/>
</dbReference>
<feature type="transmembrane region" description="Helical" evidence="7">
    <location>
        <begin position="265"/>
        <end position="289"/>
    </location>
</feature>
<comment type="caution">
    <text evidence="8">The sequence shown here is derived from an EMBL/GenBank/DDBJ whole genome shotgun (WGS) entry which is preliminary data.</text>
</comment>
<reference evidence="8" key="1">
    <citation type="submission" date="2020-08" db="EMBL/GenBank/DDBJ databases">
        <title>Genome public.</title>
        <authorList>
            <person name="Liu C."/>
            <person name="Sun Q."/>
        </authorList>
    </citation>
    <scope>NUCLEOTIDE SEQUENCE</scope>
    <source>
        <strain evidence="8">NSJ-44</strain>
    </source>
</reference>
<keyword evidence="6 7" id="KW-0472">Membrane</keyword>
<evidence type="ECO:0000256" key="5">
    <source>
        <dbReference type="ARBA" id="ARBA00022989"/>
    </source>
</evidence>
<feature type="transmembrane region" description="Helical" evidence="7">
    <location>
        <begin position="52"/>
        <end position="76"/>
    </location>
</feature>
<dbReference type="InterPro" id="IPR002528">
    <property type="entry name" value="MATE_fam"/>
</dbReference>
<feature type="transmembrane region" description="Helical" evidence="7">
    <location>
        <begin position="356"/>
        <end position="376"/>
    </location>
</feature>
<keyword evidence="3" id="KW-1003">Cell membrane</keyword>
<proteinExistence type="predicted"/>
<dbReference type="PIRSF" id="PIRSF006603">
    <property type="entry name" value="DinF"/>
    <property type="match status" value="1"/>
</dbReference>
<feature type="transmembrane region" description="Helical" evidence="7">
    <location>
        <begin position="411"/>
        <end position="430"/>
    </location>
</feature>
<dbReference type="PANTHER" id="PTHR43823:SF3">
    <property type="entry name" value="MULTIDRUG EXPORT PROTEIN MEPA"/>
    <property type="match status" value="1"/>
</dbReference>
<keyword evidence="9" id="KW-1185">Reference proteome</keyword>
<dbReference type="EMBL" id="JACRSO010000001">
    <property type="protein sequence ID" value="MBC8528106.1"/>
    <property type="molecule type" value="Genomic_DNA"/>
</dbReference>
<feature type="transmembrane region" description="Helical" evidence="7">
    <location>
        <begin position="185"/>
        <end position="210"/>
    </location>
</feature>
<evidence type="ECO:0000256" key="4">
    <source>
        <dbReference type="ARBA" id="ARBA00022692"/>
    </source>
</evidence>
<evidence type="ECO:0000313" key="9">
    <source>
        <dbReference type="Proteomes" id="UP000654279"/>
    </source>
</evidence>
<evidence type="ECO:0000256" key="2">
    <source>
        <dbReference type="ARBA" id="ARBA00022448"/>
    </source>
</evidence>
<feature type="transmembrane region" description="Helical" evidence="7">
    <location>
        <begin position="160"/>
        <end position="179"/>
    </location>
</feature>
<evidence type="ECO:0000256" key="3">
    <source>
        <dbReference type="ARBA" id="ARBA00022475"/>
    </source>
</evidence>
<accession>A0A926CYL4</accession>
<feature type="transmembrane region" description="Helical" evidence="7">
    <location>
        <begin position="310"/>
        <end position="330"/>
    </location>
</feature>
<dbReference type="GO" id="GO:0042910">
    <property type="term" value="F:xenobiotic transmembrane transporter activity"/>
    <property type="evidence" value="ECO:0007669"/>
    <property type="project" value="InterPro"/>
</dbReference>
<keyword evidence="5 7" id="KW-1133">Transmembrane helix</keyword>
<comment type="subcellular location">
    <subcellularLocation>
        <location evidence="1">Cell membrane</location>
        <topology evidence="1">Multi-pass membrane protein</topology>
    </subcellularLocation>
</comment>
<dbReference type="Pfam" id="PF01554">
    <property type="entry name" value="MatE"/>
    <property type="match status" value="2"/>
</dbReference>
<dbReference type="PANTHER" id="PTHR43823">
    <property type="entry name" value="SPORULATION PROTEIN YKVU"/>
    <property type="match status" value="1"/>
</dbReference>